<dbReference type="InParanoid" id="G1X3D8"/>
<dbReference type="GeneID" id="22889900"/>
<dbReference type="InterPro" id="IPR036047">
    <property type="entry name" value="F-box-like_dom_sf"/>
</dbReference>
<protein>
    <recommendedName>
        <fullName evidence="2">F-box domain-containing protein</fullName>
    </recommendedName>
</protein>
<dbReference type="SMART" id="SM00256">
    <property type="entry name" value="FBOX"/>
    <property type="match status" value="1"/>
</dbReference>
<feature type="compositionally biased region" description="Acidic residues" evidence="1">
    <location>
        <begin position="320"/>
        <end position="332"/>
    </location>
</feature>
<evidence type="ECO:0000313" key="3">
    <source>
        <dbReference type="EMBL" id="EGX52422.1"/>
    </source>
</evidence>
<feature type="region of interest" description="Disordered" evidence="1">
    <location>
        <begin position="295"/>
        <end position="359"/>
    </location>
</feature>
<keyword evidence="4" id="KW-1185">Reference proteome</keyword>
<proteinExistence type="predicted"/>
<evidence type="ECO:0000256" key="1">
    <source>
        <dbReference type="SAM" id="MobiDB-lite"/>
    </source>
</evidence>
<dbReference type="HOGENOM" id="CLU_816297_0_0_1"/>
<evidence type="ECO:0000259" key="2">
    <source>
        <dbReference type="PROSITE" id="PS50181"/>
    </source>
</evidence>
<dbReference type="EMBL" id="ADOT01000057">
    <property type="protein sequence ID" value="EGX52422.1"/>
    <property type="molecule type" value="Genomic_DNA"/>
</dbReference>
<accession>G1X3D8</accession>
<feature type="compositionally biased region" description="Acidic residues" evidence="1">
    <location>
        <begin position="299"/>
        <end position="311"/>
    </location>
</feature>
<sequence length="359" mass="41484">MNALPIEILIQIFETLPSDDLARVKRACKLFKEVGQKVKLNVRLFIDAPNYPTWKLTRLTLANPAFGKRIVKMSVHYRRRHPNRKKSLTKYWTWNPEEEIQIKDICRTWGLTSATEAAILGGVNSESLLPFLFCLTPNVRILKVDGKDDFNKIFSEEDDKIDRRAVRALNTCLREDERWHPPNIQKLKEFYNRPGRVFTPTDRTPKDSFLDEIKFIFRCLASKHIAQYNRYGYPGTWFDENLPTLSRKLPYFEKLDNVKVFCLRQTILQGEYYRFGHFCSDNEVSNDLYHVISPSDKYSDDEAEPDTDDEPFPSVASDTSDVESATDGDDNGDPGRTSEPSSKTDPKVGSDLDETKHLT</sequence>
<dbReference type="AlphaFoldDB" id="G1X3D8"/>
<dbReference type="Proteomes" id="UP000008784">
    <property type="component" value="Unassembled WGS sequence"/>
</dbReference>
<dbReference type="CDD" id="cd09917">
    <property type="entry name" value="F-box_SF"/>
    <property type="match status" value="1"/>
</dbReference>
<comment type="caution">
    <text evidence="3">The sequence shown here is derived from an EMBL/GenBank/DDBJ whole genome shotgun (WGS) entry which is preliminary data.</text>
</comment>
<dbReference type="SUPFAM" id="SSF81383">
    <property type="entry name" value="F-box domain"/>
    <property type="match status" value="1"/>
</dbReference>
<dbReference type="InterPro" id="IPR001810">
    <property type="entry name" value="F-box_dom"/>
</dbReference>
<organism evidence="3 4">
    <name type="scientific">Arthrobotrys oligospora (strain ATCC 24927 / CBS 115.81 / DSM 1491)</name>
    <name type="common">Nematode-trapping fungus</name>
    <name type="synonym">Didymozoophaga oligospora</name>
    <dbReference type="NCBI Taxonomy" id="756982"/>
    <lineage>
        <taxon>Eukaryota</taxon>
        <taxon>Fungi</taxon>
        <taxon>Dikarya</taxon>
        <taxon>Ascomycota</taxon>
        <taxon>Pezizomycotina</taxon>
        <taxon>Orbiliomycetes</taxon>
        <taxon>Orbiliales</taxon>
        <taxon>Orbiliaceae</taxon>
        <taxon>Orbilia</taxon>
        <taxon>Orbilia oligospora</taxon>
    </lineage>
</organism>
<dbReference type="RefSeq" id="XP_011119000.1">
    <property type="nucleotide sequence ID" value="XM_011120698.1"/>
</dbReference>
<dbReference type="Pfam" id="PF12937">
    <property type="entry name" value="F-box-like"/>
    <property type="match status" value="1"/>
</dbReference>
<name>G1X3D8_ARTOA</name>
<dbReference type="PROSITE" id="PS50181">
    <property type="entry name" value="FBOX"/>
    <property type="match status" value="1"/>
</dbReference>
<dbReference type="OrthoDB" id="5860767at2759"/>
<dbReference type="Gene3D" id="1.20.1280.50">
    <property type="match status" value="1"/>
</dbReference>
<feature type="compositionally biased region" description="Basic and acidic residues" evidence="1">
    <location>
        <begin position="342"/>
        <end position="359"/>
    </location>
</feature>
<evidence type="ECO:0000313" key="4">
    <source>
        <dbReference type="Proteomes" id="UP000008784"/>
    </source>
</evidence>
<reference evidence="3 4" key="1">
    <citation type="journal article" date="2011" name="PLoS Pathog.">
        <title>Genomic and proteomic analyses of the fungus Arthrobotrys oligospora provide insights into nematode-trap formation.</title>
        <authorList>
            <person name="Yang J."/>
            <person name="Wang L."/>
            <person name="Ji X."/>
            <person name="Feng Y."/>
            <person name="Li X."/>
            <person name="Zou C."/>
            <person name="Xu J."/>
            <person name="Ren Y."/>
            <person name="Mi Q."/>
            <person name="Wu J."/>
            <person name="Liu S."/>
            <person name="Liu Y."/>
            <person name="Huang X."/>
            <person name="Wang H."/>
            <person name="Niu X."/>
            <person name="Li J."/>
            <person name="Liang L."/>
            <person name="Luo Y."/>
            <person name="Ji K."/>
            <person name="Zhou W."/>
            <person name="Yu Z."/>
            <person name="Li G."/>
            <person name="Liu Y."/>
            <person name="Li L."/>
            <person name="Qiao M."/>
            <person name="Feng L."/>
            <person name="Zhang K.-Q."/>
        </authorList>
    </citation>
    <scope>NUCLEOTIDE SEQUENCE [LARGE SCALE GENOMIC DNA]</scope>
    <source>
        <strain evidence="4">ATCC 24927 / CBS 115.81 / DSM 1491</strain>
    </source>
</reference>
<gene>
    <name evidence="3" type="ORF">AOL_s00043g211</name>
</gene>
<feature type="domain" description="F-box" evidence="2">
    <location>
        <begin position="1"/>
        <end position="48"/>
    </location>
</feature>